<accession>A0ABV4AST6</accession>
<name>A0ABV4AST6_9GAMM</name>
<dbReference type="Proteomes" id="UP001562159">
    <property type="component" value="Unassembled WGS sequence"/>
</dbReference>
<proteinExistence type="predicted"/>
<evidence type="ECO:0000313" key="1">
    <source>
        <dbReference type="EMBL" id="MEY2182629.1"/>
    </source>
</evidence>
<evidence type="ECO:0000313" key="2">
    <source>
        <dbReference type="Proteomes" id="UP001562159"/>
    </source>
</evidence>
<sequence>MPLHALLARQSARLASLQALTGDDALWDDLSISPQTPLPGFGAAMKLLLTAPALDFVEGRQAQALDAICTQAATVRRLHAHTNSLVGAMVAVAWMDGIERELAGMLAALPDDEAIPVGCTQAFAPVVAADVSLCAPMRHEYDRAANAMAVVDPSRASHWATRLRLRLVVDPRGTRRLIAPTYAWACQRDVLAAQMSDRSLAATSMPPVHYDLFDAVSNTMGLILARIAPPDYAKYLQRNEDYAAGLRLMAWVLQHRSDTAGAADWPHRLQQALPALQQGGNRHFAIDPDGRHVWMDYRAKRPGHEALVLLLGP</sequence>
<organism evidence="1 2">
    <name type="scientific">Rhodanobacter humi</name>
    <dbReference type="NCBI Taxonomy" id="1888173"/>
    <lineage>
        <taxon>Bacteria</taxon>
        <taxon>Pseudomonadati</taxon>
        <taxon>Pseudomonadota</taxon>
        <taxon>Gammaproteobacteria</taxon>
        <taxon>Lysobacterales</taxon>
        <taxon>Rhodanobacteraceae</taxon>
        <taxon>Rhodanobacter</taxon>
    </lineage>
</organism>
<reference evidence="1 2" key="1">
    <citation type="submission" date="2024-07" db="EMBL/GenBank/DDBJ databases">
        <title>Molecular mechanisms and environmental adaptations of flagellar loss and biofilm growth of Rhodanobacter under environmental stress.</title>
        <authorList>
            <person name="Chen M."/>
        </authorList>
    </citation>
    <scope>NUCLEOTIDE SEQUENCE [LARGE SCALE GENOMIC DNA]</scope>
    <source>
        <strain evidence="1 2">RS22</strain>
    </source>
</reference>
<protein>
    <submittedName>
        <fullName evidence="1">Uncharacterized protein</fullName>
    </submittedName>
</protein>
<keyword evidence="2" id="KW-1185">Reference proteome</keyword>
<comment type="caution">
    <text evidence="1">The sequence shown here is derived from an EMBL/GenBank/DDBJ whole genome shotgun (WGS) entry which is preliminary data.</text>
</comment>
<dbReference type="EMBL" id="JBGBPY010000001">
    <property type="protein sequence ID" value="MEY2182629.1"/>
    <property type="molecule type" value="Genomic_DNA"/>
</dbReference>
<gene>
    <name evidence="1" type="ORF">AB7878_09380</name>
</gene>